<keyword evidence="2" id="KW-0812">Transmembrane</keyword>
<evidence type="ECO:0000256" key="2">
    <source>
        <dbReference type="SAM" id="Phobius"/>
    </source>
</evidence>
<evidence type="ECO:0000313" key="3">
    <source>
        <dbReference type="EMBL" id="THG22767.1"/>
    </source>
</evidence>
<keyword evidence="2" id="KW-0472">Membrane</keyword>
<evidence type="ECO:0000256" key="1">
    <source>
        <dbReference type="ARBA" id="ARBA00011012"/>
    </source>
</evidence>
<evidence type="ECO:0008006" key="5">
    <source>
        <dbReference type="Google" id="ProtNLM"/>
    </source>
</evidence>
<comment type="caution">
    <text evidence="3">The sequence shown here is derived from an EMBL/GenBank/DDBJ whole genome shotgun (WGS) entry which is preliminary data.</text>
</comment>
<accession>A0A4V3WR36</accession>
<dbReference type="InterPro" id="IPR016024">
    <property type="entry name" value="ARM-type_fold"/>
</dbReference>
<dbReference type="InterPro" id="IPR011989">
    <property type="entry name" value="ARM-like"/>
</dbReference>
<protein>
    <recommendedName>
        <fullName evidence="5">MO25-like protein</fullName>
    </recommendedName>
</protein>
<organism evidence="3 4">
    <name type="scientific">Camellia sinensis var. sinensis</name>
    <name type="common">China tea</name>
    <dbReference type="NCBI Taxonomy" id="542762"/>
    <lineage>
        <taxon>Eukaryota</taxon>
        <taxon>Viridiplantae</taxon>
        <taxon>Streptophyta</taxon>
        <taxon>Embryophyta</taxon>
        <taxon>Tracheophyta</taxon>
        <taxon>Spermatophyta</taxon>
        <taxon>Magnoliopsida</taxon>
        <taxon>eudicotyledons</taxon>
        <taxon>Gunneridae</taxon>
        <taxon>Pentapetalae</taxon>
        <taxon>asterids</taxon>
        <taxon>Ericales</taxon>
        <taxon>Theaceae</taxon>
        <taxon>Camellia</taxon>
    </lineage>
</organism>
<dbReference type="PANTHER" id="PTHR10182">
    <property type="entry name" value="CALCIUM-BINDING PROTEIN 39-RELATED"/>
    <property type="match status" value="1"/>
</dbReference>
<sequence>MMTAKVDKSQRTPKKSSGLKKVFLRTLLGSALKGLVKPKPRTPVDVVRQTRFLLMYLDANADRGGIKHTEKIEEINRHIWELKVILYGNSESEPAAEACAQLTQEFFRENTFRLLITCLPKLDLEARKDATLVVANLQRQQIYSRLIASDYLEANLDIMDHLISGYEDPGIALHYGGMLRECIRHQSVARYVLKSENMKKFFDYIQLPNFDVAADATATFKELLTRHKSTVAEYLSANYDWFFAEFNSKLLESSNYITRRQAVKLLGDILLDRSNSAAMMRYVNSKDNLRILMNLLRESSKNIQIDAFHVFKLFAANQNKAPDIVNVLIANRSKLLRFFSGFMIDKGEDEQFEADKAQVVKMVSCFPSTPKKLAQTVVFFLAGASLFAVGVHLSYVNIAPQQARTKALTPERDRNGKCDVVRVPPGQAYSRFL</sequence>
<keyword evidence="2" id="KW-1133">Transmembrane helix</keyword>
<dbReference type="AlphaFoldDB" id="A0A4V3WR36"/>
<dbReference type="PANTHER" id="PTHR10182:SF21">
    <property type="entry name" value="CALCIUM-BINDING PROTEIN"/>
    <property type="match status" value="1"/>
</dbReference>
<evidence type="ECO:0000313" key="4">
    <source>
        <dbReference type="Proteomes" id="UP000306102"/>
    </source>
</evidence>
<dbReference type="EMBL" id="SDRB02000684">
    <property type="protein sequence ID" value="THG22767.1"/>
    <property type="molecule type" value="Genomic_DNA"/>
</dbReference>
<dbReference type="GO" id="GO:0035556">
    <property type="term" value="P:intracellular signal transduction"/>
    <property type="evidence" value="ECO:0007669"/>
    <property type="project" value="TreeGrafter"/>
</dbReference>
<dbReference type="FunFam" id="1.25.10.10:FF:000146">
    <property type="entry name" value="putative MO25-like protein At5g47540"/>
    <property type="match status" value="1"/>
</dbReference>
<proteinExistence type="inferred from homology"/>
<reference evidence="3 4" key="1">
    <citation type="journal article" date="2018" name="Proc. Natl. Acad. Sci. U.S.A.">
        <title>Draft genome sequence of Camellia sinensis var. sinensis provides insights into the evolution of the tea genome and tea quality.</title>
        <authorList>
            <person name="Wei C."/>
            <person name="Yang H."/>
            <person name="Wang S."/>
            <person name="Zhao J."/>
            <person name="Liu C."/>
            <person name="Gao L."/>
            <person name="Xia E."/>
            <person name="Lu Y."/>
            <person name="Tai Y."/>
            <person name="She G."/>
            <person name="Sun J."/>
            <person name="Cao H."/>
            <person name="Tong W."/>
            <person name="Gao Q."/>
            <person name="Li Y."/>
            <person name="Deng W."/>
            <person name="Jiang X."/>
            <person name="Wang W."/>
            <person name="Chen Q."/>
            <person name="Zhang S."/>
            <person name="Li H."/>
            <person name="Wu J."/>
            <person name="Wang P."/>
            <person name="Li P."/>
            <person name="Shi C."/>
            <person name="Zheng F."/>
            <person name="Jian J."/>
            <person name="Huang B."/>
            <person name="Shan D."/>
            <person name="Shi M."/>
            <person name="Fang C."/>
            <person name="Yue Y."/>
            <person name="Li F."/>
            <person name="Li D."/>
            <person name="Wei S."/>
            <person name="Han B."/>
            <person name="Jiang C."/>
            <person name="Yin Y."/>
            <person name="Xia T."/>
            <person name="Zhang Z."/>
            <person name="Bennetzen J.L."/>
            <person name="Zhao S."/>
            <person name="Wan X."/>
        </authorList>
    </citation>
    <scope>NUCLEOTIDE SEQUENCE [LARGE SCALE GENOMIC DNA]</scope>
    <source>
        <strain evidence="4">cv. Shuchazao</strain>
        <tissue evidence="3">Leaf</tissue>
    </source>
</reference>
<dbReference type="STRING" id="542762.A0A4V3WR36"/>
<name>A0A4V3WR36_CAMSN</name>
<dbReference type="Gene3D" id="1.25.10.10">
    <property type="entry name" value="Leucine-rich Repeat Variant"/>
    <property type="match status" value="1"/>
</dbReference>
<keyword evidence="4" id="KW-1185">Reference proteome</keyword>
<dbReference type="Pfam" id="PF08569">
    <property type="entry name" value="Mo25"/>
    <property type="match status" value="1"/>
</dbReference>
<dbReference type="InterPro" id="IPR013878">
    <property type="entry name" value="Mo25"/>
</dbReference>
<comment type="similarity">
    <text evidence="1">Belongs to the Mo25 family.</text>
</comment>
<dbReference type="GO" id="GO:0043539">
    <property type="term" value="F:protein serine/threonine kinase activator activity"/>
    <property type="evidence" value="ECO:0007669"/>
    <property type="project" value="TreeGrafter"/>
</dbReference>
<gene>
    <name evidence="3" type="ORF">TEA_010364</name>
</gene>
<feature type="transmembrane region" description="Helical" evidence="2">
    <location>
        <begin position="373"/>
        <end position="396"/>
    </location>
</feature>
<dbReference type="SUPFAM" id="SSF48371">
    <property type="entry name" value="ARM repeat"/>
    <property type="match status" value="1"/>
</dbReference>
<dbReference type="Proteomes" id="UP000306102">
    <property type="component" value="Unassembled WGS sequence"/>
</dbReference>